<evidence type="ECO:0000313" key="2">
    <source>
        <dbReference type="EMBL" id="KAF2804575.1"/>
    </source>
</evidence>
<evidence type="ECO:0000256" key="1">
    <source>
        <dbReference type="SAM" id="SignalP"/>
    </source>
</evidence>
<feature type="signal peptide" evidence="1">
    <location>
        <begin position="1"/>
        <end position="25"/>
    </location>
</feature>
<organism evidence="2">
    <name type="scientific">Mytilinidion resinicola</name>
    <dbReference type="NCBI Taxonomy" id="574789"/>
    <lineage>
        <taxon>Eukaryota</taxon>
        <taxon>Fungi</taxon>
        <taxon>Dikarya</taxon>
        <taxon>Ascomycota</taxon>
        <taxon>Pezizomycotina</taxon>
        <taxon>Dothideomycetes</taxon>
        <taxon>Pleosporomycetidae</taxon>
        <taxon>Mytilinidiales</taxon>
        <taxon>Mytilinidiaceae</taxon>
        <taxon>Mytilinidion</taxon>
    </lineage>
</organism>
<feature type="chain" id="PRO_5044628927" description="Secreted protein" evidence="1">
    <location>
        <begin position="26"/>
        <end position="115"/>
    </location>
</feature>
<evidence type="ECO:0000313" key="3">
    <source>
        <dbReference type="Proteomes" id="UP000504636"/>
    </source>
</evidence>
<evidence type="ECO:0000313" key="4">
    <source>
        <dbReference type="RefSeq" id="XP_033571539.1"/>
    </source>
</evidence>
<reference evidence="4" key="2">
    <citation type="submission" date="2020-04" db="EMBL/GenBank/DDBJ databases">
        <authorList>
            <consortium name="NCBI Genome Project"/>
        </authorList>
    </citation>
    <scope>NUCLEOTIDE SEQUENCE</scope>
    <source>
        <strain evidence="4">CBS 304.34</strain>
    </source>
</reference>
<dbReference type="EMBL" id="MU003712">
    <property type="protein sequence ID" value="KAF2804575.1"/>
    <property type="molecule type" value="Genomic_DNA"/>
</dbReference>
<accession>A0A6A6Y8W5</accession>
<dbReference type="Proteomes" id="UP000504636">
    <property type="component" value="Unplaced"/>
</dbReference>
<evidence type="ECO:0008006" key="5">
    <source>
        <dbReference type="Google" id="ProtNLM"/>
    </source>
</evidence>
<dbReference type="GeneID" id="54453646"/>
<keyword evidence="3" id="KW-1185">Reference proteome</keyword>
<name>A0A6A6Y8W5_9PEZI</name>
<gene>
    <name evidence="2 4" type="ORF">BDZ99DRAFT_147810</name>
</gene>
<reference evidence="2 4" key="1">
    <citation type="journal article" date="2020" name="Stud. Mycol.">
        <title>101 Dothideomycetes genomes: a test case for predicting lifestyles and emergence of pathogens.</title>
        <authorList>
            <person name="Haridas S."/>
            <person name="Albert R."/>
            <person name="Binder M."/>
            <person name="Bloem J."/>
            <person name="Labutti K."/>
            <person name="Salamov A."/>
            <person name="Andreopoulos B."/>
            <person name="Baker S."/>
            <person name="Barry K."/>
            <person name="Bills G."/>
            <person name="Bluhm B."/>
            <person name="Cannon C."/>
            <person name="Castanera R."/>
            <person name="Culley D."/>
            <person name="Daum C."/>
            <person name="Ezra D."/>
            <person name="Gonzalez J."/>
            <person name="Henrissat B."/>
            <person name="Kuo A."/>
            <person name="Liang C."/>
            <person name="Lipzen A."/>
            <person name="Lutzoni F."/>
            <person name="Magnuson J."/>
            <person name="Mondo S."/>
            <person name="Nolan M."/>
            <person name="Ohm R."/>
            <person name="Pangilinan J."/>
            <person name="Park H.-J."/>
            <person name="Ramirez L."/>
            <person name="Alfaro M."/>
            <person name="Sun H."/>
            <person name="Tritt A."/>
            <person name="Yoshinaga Y."/>
            <person name="Zwiers L.-H."/>
            <person name="Turgeon B."/>
            <person name="Goodwin S."/>
            <person name="Spatafora J."/>
            <person name="Crous P."/>
            <person name="Grigoriev I."/>
        </authorList>
    </citation>
    <scope>NUCLEOTIDE SEQUENCE</scope>
    <source>
        <strain evidence="2 4">CBS 304.34</strain>
    </source>
</reference>
<sequence>MRRGWYASRGVWIAVGRCLGGWCLGELTGGGWCCGAFPAVAGLPKNSLACTPVSLPPGSAQGHQPHTSLYPASPSAISTLRHPETIPFSRELLAGIDAVRVVAACVSRLVYSCIP</sequence>
<proteinExistence type="predicted"/>
<dbReference type="RefSeq" id="XP_033571539.1">
    <property type="nucleotide sequence ID" value="XM_033712753.1"/>
</dbReference>
<protein>
    <recommendedName>
        <fullName evidence="5">Secreted protein</fullName>
    </recommendedName>
</protein>
<reference evidence="4" key="3">
    <citation type="submission" date="2025-04" db="UniProtKB">
        <authorList>
            <consortium name="RefSeq"/>
        </authorList>
    </citation>
    <scope>IDENTIFICATION</scope>
    <source>
        <strain evidence="4">CBS 304.34</strain>
    </source>
</reference>
<keyword evidence="1" id="KW-0732">Signal</keyword>
<dbReference type="AlphaFoldDB" id="A0A6A6Y8W5"/>